<dbReference type="HOGENOM" id="CLU_1253244_0_0_1"/>
<reference evidence="2 3" key="1">
    <citation type="journal article" date="2013" name="PLoS Genet.">
        <title>Plant-symbiotic fungi as chemical engineers: Multi-genome analysis of the Clavicipitaceae reveals dynamics of alkaloid loci.</title>
        <authorList>
            <person name="Schardl C.L."/>
            <person name="Young C.A."/>
            <person name="Hesse U."/>
            <person name="Amyotte S.G."/>
            <person name="Andreeva K."/>
            <person name="Calie P.J."/>
            <person name="Fleetwood D.J."/>
            <person name="Haws D.C."/>
            <person name="Moore N."/>
            <person name="Oeser B."/>
            <person name="Panaccione D.G."/>
            <person name="Schweri K.K."/>
            <person name="Voisey C.R."/>
            <person name="Farman M.L."/>
            <person name="Jaromczyk J.W."/>
            <person name="Roe B.A."/>
            <person name="O'Sullivan D.M."/>
            <person name="Scott B."/>
            <person name="Tudzynski P."/>
            <person name="An Z."/>
            <person name="Arnaoudova E.G."/>
            <person name="Bullock C.T."/>
            <person name="Charlton N.D."/>
            <person name="Chen L."/>
            <person name="Cox M."/>
            <person name="Dinkins R.D."/>
            <person name="Florea S."/>
            <person name="Glenn A.E."/>
            <person name="Gordon A."/>
            <person name="Gueldener U."/>
            <person name="Harris D.R."/>
            <person name="Hollin W."/>
            <person name="Jaromczyk J."/>
            <person name="Johnson R.D."/>
            <person name="Khan A.K."/>
            <person name="Leistner E."/>
            <person name="Leuchtmann A."/>
            <person name="Li C."/>
            <person name="Liu J."/>
            <person name="Liu J."/>
            <person name="Liu M."/>
            <person name="Mace W."/>
            <person name="Machado C."/>
            <person name="Nagabhyru P."/>
            <person name="Pan J."/>
            <person name="Schmid J."/>
            <person name="Sugawara K."/>
            <person name="Steiner U."/>
            <person name="Takach J.E."/>
            <person name="Tanaka E."/>
            <person name="Webb J.S."/>
            <person name="Wilson E.V."/>
            <person name="Wiseman J.L."/>
            <person name="Yoshida R."/>
            <person name="Zeng Z."/>
        </authorList>
    </citation>
    <scope>NUCLEOTIDE SEQUENCE [LARGE SCALE GENOMIC DNA]</scope>
    <source>
        <strain evidence="2 3">20.1</strain>
    </source>
</reference>
<feature type="region of interest" description="Disordered" evidence="1">
    <location>
        <begin position="167"/>
        <end position="192"/>
    </location>
</feature>
<dbReference type="EMBL" id="CAGA01000079">
    <property type="protein sequence ID" value="CCE34198.1"/>
    <property type="molecule type" value="Genomic_DNA"/>
</dbReference>
<sequence>MTLDWQQHEAARAQVKYLRKDMLPAHMSRFAGYVTKAWENARDDIPEDSTTIDIDNKIAYLYSFYVEQAKTFERLRRTFCEDFEYWTLQMWEKASSRTRQEMRDLLQDNGIDVGNASGRNMIASELHHVVMRCIHGDSQQQEEPQKPENELPFKSFNERVDLVTEDRNSHHAVEANQPLHQETQTAKLCRLR</sequence>
<proteinExistence type="predicted"/>
<evidence type="ECO:0000313" key="2">
    <source>
        <dbReference type="EMBL" id="CCE34198.1"/>
    </source>
</evidence>
<name>M1WG34_CLAP2</name>
<dbReference type="VEuPathDB" id="FungiDB:CPUR_08130"/>
<evidence type="ECO:0000313" key="3">
    <source>
        <dbReference type="Proteomes" id="UP000016801"/>
    </source>
</evidence>
<protein>
    <submittedName>
        <fullName evidence="2">Uncharacterized protein</fullName>
    </submittedName>
</protein>
<dbReference type="AlphaFoldDB" id="M1WG34"/>
<keyword evidence="3" id="KW-1185">Reference proteome</keyword>
<dbReference type="Proteomes" id="UP000016801">
    <property type="component" value="Unassembled WGS sequence"/>
</dbReference>
<gene>
    <name evidence="2" type="ORF">CPUR_08130</name>
</gene>
<organism evidence="2 3">
    <name type="scientific">Claviceps purpurea (strain 20.1)</name>
    <name type="common">Ergot fungus</name>
    <name type="synonym">Sphacelia segetum</name>
    <dbReference type="NCBI Taxonomy" id="1111077"/>
    <lineage>
        <taxon>Eukaryota</taxon>
        <taxon>Fungi</taxon>
        <taxon>Dikarya</taxon>
        <taxon>Ascomycota</taxon>
        <taxon>Pezizomycotina</taxon>
        <taxon>Sordariomycetes</taxon>
        <taxon>Hypocreomycetidae</taxon>
        <taxon>Hypocreales</taxon>
        <taxon>Clavicipitaceae</taxon>
        <taxon>Claviceps</taxon>
    </lineage>
</organism>
<evidence type="ECO:0000256" key="1">
    <source>
        <dbReference type="SAM" id="MobiDB-lite"/>
    </source>
</evidence>
<dbReference type="OrthoDB" id="10289792at2759"/>
<accession>M1WG34</accession>
<comment type="caution">
    <text evidence="2">The sequence shown here is derived from an EMBL/GenBank/DDBJ whole genome shotgun (WGS) entry which is preliminary data.</text>
</comment>